<dbReference type="InterPro" id="IPR001683">
    <property type="entry name" value="PX_dom"/>
</dbReference>
<dbReference type="PANTHER" id="PTHR12431">
    <property type="entry name" value="SORTING NEXIN 17 AND 27"/>
    <property type="match status" value="1"/>
</dbReference>
<dbReference type="Gene3D" id="3.30.1520.10">
    <property type="entry name" value="Phox-like domain"/>
    <property type="match status" value="1"/>
</dbReference>
<accession>A0AAN7TTJ4</accession>
<dbReference type="AlphaFoldDB" id="A0AAN7TTJ4"/>
<evidence type="ECO:0000256" key="1">
    <source>
        <dbReference type="SAM" id="Coils"/>
    </source>
</evidence>
<dbReference type="PROSITE" id="PS50195">
    <property type="entry name" value="PX"/>
    <property type="match status" value="1"/>
</dbReference>
<dbReference type="SMART" id="SM00312">
    <property type="entry name" value="PX"/>
    <property type="match status" value="1"/>
</dbReference>
<dbReference type="GO" id="GO:0005769">
    <property type="term" value="C:early endosome"/>
    <property type="evidence" value="ECO:0007669"/>
    <property type="project" value="TreeGrafter"/>
</dbReference>
<dbReference type="GO" id="GO:0035091">
    <property type="term" value="F:phosphatidylinositol binding"/>
    <property type="evidence" value="ECO:0007669"/>
    <property type="project" value="InterPro"/>
</dbReference>
<evidence type="ECO:0000313" key="3">
    <source>
        <dbReference type="EMBL" id="KAK5579414.1"/>
    </source>
</evidence>
<dbReference type="EMBL" id="JAVFKY010000003">
    <property type="protein sequence ID" value="KAK5579414.1"/>
    <property type="molecule type" value="Genomic_DNA"/>
</dbReference>
<keyword evidence="1" id="KW-0175">Coiled coil</keyword>
<feature type="coiled-coil region" evidence="1">
    <location>
        <begin position="4"/>
        <end position="52"/>
    </location>
</feature>
<organism evidence="3 4">
    <name type="scientific">Dictyostelium firmibasis</name>
    <dbReference type="NCBI Taxonomy" id="79012"/>
    <lineage>
        <taxon>Eukaryota</taxon>
        <taxon>Amoebozoa</taxon>
        <taxon>Evosea</taxon>
        <taxon>Eumycetozoa</taxon>
        <taxon>Dictyostelia</taxon>
        <taxon>Dictyosteliales</taxon>
        <taxon>Dictyosteliaceae</taxon>
        <taxon>Dictyostelium</taxon>
    </lineage>
</organism>
<dbReference type="InterPro" id="IPR036871">
    <property type="entry name" value="PX_dom_sf"/>
</dbReference>
<protein>
    <recommendedName>
        <fullName evidence="2">PX domain-containing protein</fullName>
    </recommendedName>
</protein>
<name>A0AAN7TTJ4_9MYCE</name>
<comment type="caution">
    <text evidence="3">The sequence shown here is derived from an EMBL/GenBank/DDBJ whole genome shotgun (WGS) entry which is preliminary data.</text>
</comment>
<dbReference type="SUPFAM" id="SSF64268">
    <property type="entry name" value="PX domain"/>
    <property type="match status" value="1"/>
</dbReference>
<evidence type="ECO:0000313" key="4">
    <source>
        <dbReference type="Proteomes" id="UP001344447"/>
    </source>
</evidence>
<proteinExistence type="predicted"/>
<dbReference type="GO" id="GO:0006886">
    <property type="term" value="P:intracellular protein transport"/>
    <property type="evidence" value="ECO:0007669"/>
    <property type="project" value="TreeGrafter"/>
</dbReference>
<dbReference type="PANTHER" id="PTHR12431:SF14">
    <property type="entry name" value="LD15323P"/>
    <property type="match status" value="1"/>
</dbReference>
<sequence>MEELNKYKKDLENISTKYILLEKENKELREKNDELNRKLTIQLNNNAVLEEKLGVQKRNNEIYITVPRKTEGEEGLMRKYTAYVIEVEGSENKRYQVTRRYKQFVLLHTQLVRVFGEHDLPSLPAKANGLYFSKDDHTEKRRINLQEYLQNLAKNSAILNSPVFYHFLKRDESQNVDHVPSSTPSH</sequence>
<gene>
    <name evidence="3" type="ORF">RB653_009097</name>
</gene>
<dbReference type="GO" id="GO:0032456">
    <property type="term" value="P:endocytic recycling"/>
    <property type="evidence" value="ECO:0007669"/>
    <property type="project" value="TreeGrafter"/>
</dbReference>
<feature type="domain" description="PX" evidence="2">
    <location>
        <begin position="61"/>
        <end position="175"/>
    </location>
</feature>
<dbReference type="Proteomes" id="UP001344447">
    <property type="component" value="Unassembled WGS sequence"/>
</dbReference>
<evidence type="ECO:0000259" key="2">
    <source>
        <dbReference type="PROSITE" id="PS50195"/>
    </source>
</evidence>
<dbReference type="Pfam" id="PF00787">
    <property type="entry name" value="PX"/>
    <property type="match status" value="1"/>
</dbReference>
<dbReference type="CDD" id="cd06093">
    <property type="entry name" value="PX_domain"/>
    <property type="match status" value="1"/>
</dbReference>
<reference evidence="3 4" key="1">
    <citation type="submission" date="2023-11" db="EMBL/GenBank/DDBJ databases">
        <title>Dfirmibasis_genome.</title>
        <authorList>
            <person name="Edelbroek B."/>
            <person name="Kjellin J."/>
            <person name="Jerlstrom-Hultqvist J."/>
            <person name="Soderbom F."/>
        </authorList>
    </citation>
    <scope>NUCLEOTIDE SEQUENCE [LARGE SCALE GENOMIC DNA]</scope>
    <source>
        <strain evidence="3 4">TNS-C-14</strain>
    </source>
</reference>
<keyword evidence="4" id="KW-1185">Reference proteome</keyword>